<comment type="cofactor">
    <cofactor evidence="5">
        <name>[2Fe-2S] cluster</name>
        <dbReference type="ChEBI" id="CHEBI:190135"/>
    </cofactor>
</comment>
<protein>
    <recommendedName>
        <fullName evidence="7">Rieske domain-containing protein</fullName>
    </recommendedName>
</protein>
<accession>A0ABR4IAP9</accession>
<evidence type="ECO:0000256" key="6">
    <source>
        <dbReference type="SAM" id="MobiDB-lite"/>
    </source>
</evidence>
<evidence type="ECO:0000256" key="2">
    <source>
        <dbReference type="ARBA" id="ARBA00022723"/>
    </source>
</evidence>
<feature type="domain" description="Rieske" evidence="7">
    <location>
        <begin position="31"/>
        <end position="130"/>
    </location>
</feature>
<sequence length="144" mass="16204">MGGWHFAGNVSSYPDIHGDKEGGYRVRAGCRTLCIPQREQPQRVQMSRSNLDEQVIVFKYKGSIHAIDNKCPHSSFPLGQGSIYDIEDAGAGIRCFRHGWSFDLLTGQGDRGTVRLALWEIQLRDPPDESDGDGDKEIWVKRRS</sequence>
<dbReference type="CDD" id="cd03467">
    <property type="entry name" value="Rieske"/>
    <property type="match status" value="1"/>
</dbReference>
<dbReference type="PANTHER" id="PTHR21496">
    <property type="entry name" value="FERREDOXIN-RELATED"/>
    <property type="match status" value="1"/>
</dbReference>
<organism evidence="8 9">
    <name type="scientific">Aspergillus pseudoustus</name>
    <dbReference type="NCBI Taxonomy" id="1810923"/>
    <lineage>
        <taxon>Eukaryota</taxon>
        <taxon>Fungi</taxon>
        <taxon>Dikarya</taxon>
        <taxon>Ascomycota</taxon>
        <taxon>Pezizomycotina</taxon>
        <taxon>Eurotiomycetes</taxon>
        <taxon>Eurotiomycetidae</taxon>
        <taxon>Eurotiales</taxon>
        <taxon>Aspergillaceae</taxon>
        <taxon>Aspergillus</taxon>
        <taxon>Aspergillus subgen. Nidulantes</taxon>
    </lineage>
</organism>
<dbReference type="Proteomes" id="UP001610446">
    <property type="component" value="Unassembled WGS sequence"/>
</dbReference>
<evidence type="ECO:0000256" key="3">
    <source>
        <dbReference type="ARBA" id="ARBA00023004"/>
    </source>
</evidence>
<dbReference type="Pfam" id="PF00355">
    <property type="entry name" value="Rieske"/>
    <property type="match status" value="1"/>
</dbReference>
<evidence type="ECO:0000313" key="9">
    <source>
        <dbReference type="Proteomes" id="UP001610446"/>
    </source>
</evidence>
<keyword evidence="9" id="KW-1185">Reference proteome</keyword>
<name>A0ABR4IAP9_9EURO</name>
<dbReference type="PANTHER" id="PTHR21496:SF0">
    <property type="entry name" value="RIESKE DOMAIN-CONTAINING PROTEIN"/>
    <property type="match status" value="1"/>
</dbReference>
<keyword evidence="2" id="KW-0479">Metal-binding</keyword>
<evidence type="ECO:0000256" key="4">
    <source>
        <dbReference type="ARBA" id="ARBA00023014"/>
    </source>
</evidence>
<evidence type="ECO:0000256" key="1">
    <source>
        <dbReference type="ARBA" id="ARBA00022714"/>
    </source>
</evidence>
<evidence type="ECO:0000313" key="8">
    <source>
        <dbReference type="EMBL" id="KAL2824825.1"/>
    </source>
</evidence>
<keyword evidence="1" id="KW-0001">2Fe-2S</keyword>
<reference evidence="8 9" key="1">
    <citation type="submission" date="2024-07" db="EMBL/GenBank/DDBJ databases">
        <title>Section-level genome sequencing and comparative genomics of Aspergillus sections Usti and Cavernicolus.</title>
        <authorList>
            <consortium name="Lawrence Berkeley National Laboratory"/>
            <person name="Nybo J.L."/>
            <person name="Vesth T.C."/>
            <person name="Theobald S."/>
            <person name="Frisvad J.C."/>
            <person name="Larsen T.O."/>
            <person name="Kjaerboelling I."/>
            <person name="Rothschild-Mancinelli K."/>
            <person name="Lyhne E.K."/>
            <person name="Kogle M.E."/>
            <person name="Barry K."/>
            <person name="Clum A."/>
            <person name="Na H."/>
            <person name="Ledsgaard L."/>
            <person name="Lin J."/>
            <person name="Lipzen A."/>
            <person name="Kuo A."/>
            <person name="Riley R."/>
            <person name="Mondo S."/>
            <person name="Labutti K."/>
            <person name="Haridas S."/>
            <person name="Pangalinan J."/>
            <person name="Salamov A.A."/>
            <person name="Simmons B.A."/>
            <person name="Magnuson J.K."/>
            <person name="Chen J."/>
            <person name="Drula E."/>
            <person name="Henrissat B."/>
            <person name="Wiebenga A."/>
            <person name="Lubbers R.J."/>
            <person name="Gomes A.C."/>
            <person name="Makela M.R."/>
            <person name="Stajich J."/>
            <person name="Grigoriev I.V."/>
            <person name="Mortensen U.H."/>
            <person name="De Vries R.P."/>
            <person name="Baker S.E."/>
            <person name="Andersen M.R."/>
        </authorList>
    </citation>
    <scope>NUCLEOTIDE SEQUENCE [LARGE SCALE GENOMIC DNA]</scope>
    <source>
        <strain evidence="8 9">CBS 123904</strain>
    </source>
</reference>
<dbReference type="Gene3D" id="2.102.10.10">
    <property type="entry name" value="Rieske [2Fe-2S] iron-sulphur domain"/>
    <property type="match status" value="1"/>
</dbReference>
<dbReference type="EMBL" id="JBFXLU010000532">
    <property type="protein sequence ID" value="KAL2824825.1"/>
    <property type="molecule type" value="Genomic_DNA"/>
</dbReference>
<dbReference type="SUPFAM" id="SSF50022">
    <property type="entry name" value="ISP domain"/>
    <property type="match status" value="1"/>
</dbReference>
<dbReference type="InterPro" id="IPR017941">
    <property type="entry name" value="Rieske_2Fe-2S"/>
</dbReference>
<keyword evidence="3" id="KW-0408">Iron</keyword>
<evidence type="ECO:0000256" key="5">
    <source>
        <dbReference type="ARBA" id="ARBA00034078"/>
    </source>
</evidence>
<evidence type="ECO:0000259" key="7">
    <source>
        <dbReference type="PROSITE" id="PS51296"/>
    </source>
</evidence>
<gene>
    <name evidence="8" type="ORF">BJY01DRAFT_262857</name>
</gene>
<comment type="caution">
    <text evidence="8">The sequence shown here is derived from an EMBL/GenBank/DDBJ whole genome shotgun (WGS) entry which is preliminary data.</text>
</comment>
<dbReference type="PROSITE" id="PS51296">
    <property type="entry name" value="RIESKE"/>
    <property type="match status" value="1"/>
</dbReference>
<keyword evidence="4" id="KW-0411">Iron-sulfur</keyword>
<proteinExistence type="predicted"/>
<feature type="region of interest" description="Disordered" evidence="6">
    <location>
        <begin position="125"/>
        <end position="144"/>
    </location>
</feature>
<dbReference type="InterPro" id="IPR036922">
    <property type="entry name" value="Rieske_2Fe-2S_sf"/>
</dbReference>